<dbReference type="InterPro" id="IPR015424">
    <property type="entry name" value="PyrdxlP-dep_Trfase"/>
</dbReference>
<keyword evidence="2" id="KW-0663">Pyridoxal phosphate</keyword>
<dbReference type="PANTHER" id="PTHR32328:SF0">
    <property type="entry name" value="L-SERYL-TRNA(SEC) SELENIUM TRANSFERASE"/>
    <property type="match status" value="1"/>
</dbReference>
<organism evidence="3">
    <name type="scientific">marine metagenome</name>
    <dbReference type="NCBI Taxonomy" id="408172"/>
    <lineage>
        <taxon>unclassified sequences</taxon>
        <taxon>metagenomes</taxon>
        <taxon>ecological metagenomes</taxon>
    </lineage>
</organism>
<dbReference type="Gene3D" id="3.40.640.10">
    <property type="entry name" value="Type I PLP-dependent aspartate aminotransferase-like (Major domain)"/>
    <property type="match status" value="1"/>
</dbReference>
<gene>
    <name evidence="3" type="ORF">METZ01_LOCUS103204</name>
</gene>
<dbReference type="SUPFAM" id="SSF53383">
    <property type="entry name" value="PLP-dependent transferases"/>
    <property type="match status" value="1"/>
</dbReference>
<protein>
    <submittedName>
        <fullName evidence="3">Uncharacterized protein</fullName>
    </submittedName>
</protein>
<accession>A0A381WCU9</accession>
<dbReference type="AlphaFoldDB" id="A0A381WCU9"/>
<evidence type="ECO:0000256" key="1">
    <source>
        <dbReference type="ARBA" id="ARBA00001933"/>
    </source>
</evidence>
<name>A0A381WCU9_9ZZZZ</name>
<sequence length="485" mass="52473">MKLGIHLRLLSILGNACVYSCQVLKRVTTLIYPPSGDAAELEKPMTSHDDRPNSSSLPVTRRAFLGAGTAAGVAGALGASGCSDDGALESRFNGSAFGGRPNTVADLEENIYTRLLGVRPHIGAHEHITTMGGSRMPPEVLEAIVEANEYFVDMNELTEAAGARVAEVMGAEAAIVTSGGFASLLLGSAACLTGTDMDRMRALPNVTWARRNCLIQTPHRFSYDHAYRAAGMTNVYVDSRDEFISRIDASVAMLPALSAIERGSPIAPPRSMERSSPTPDTVILPEEMIDIGKQHDVPVMIDMASDLPPWENLRRFIDLGADLVVVSGGKGILAPQSTGILAGRADLIEAARMQNAPNDYIGRGMKIGKEEIIALVVALERAVRIDQTAEVEDWNARARWLAEELAVVPGVVARYAMNNGGYADVDLEWDQSVIPVEPREFKRILREGTPSIVYDGTTVRTRQLRPGEELLVANRLKELFTELSL</sequence>
<evidence type="ECO:0000313" key="3">
    <source>
        <dbReference type="EMBL" id="SVA50350.1"/>
    </source>
</evidence>
<dbReference type="EMBL" id="UINC01011403">
    <property type="protein sequence ID" value="SVA50350.1"/>
    <property type="molecule type" value="Genomic_DNA"/>
</dbReference>
<dbReference type="GO" id="GO:0004125">
    <property type="term" value="F:L-seryl-tRNA(Sec) selenium transferase activity"/>
    <property type="evidence" value="ECO:0007669"/>
    <property type="project" value="TreeGrafter"/>
</dbReference>
<evidence type="ECO:0000256" key="2">
    <source>
        <dbReference type="ARBA" id="ARBA00022898"/>
    </source>
</evidence>
<dbReference type="InterPro" id="IPR015421">
    <property type="entry name" value="PyrdxlP-dep_Trfase_major"/>
</dbReference>
<dbReference type="PANTHER" id="PTHR32328">
    <property type="entry name" value="L-SERYL-TRNA(SEC) SELENIUM TRANSFERASE"/>
    <property type="match status" value="1"/>
</dbReference>
<reference evidence="3" key="1">
    <citation type="submission" date="2018-05" db="EMBL/GenBank/DDBJ databases">
        <authorList>
            <person name="Lanie J.A."/>
            <person name="Ng W.-L."/>
            <person name="Kazmierczak K.M."/>
            <person name="Andrzejewski T.M."/>
            <person name="Davidsen T.M."/>
            <person name="Wayne K.J."/>
            <person name="Tettelin H."/>
            <person name="Glass J.I."/>
            <person name="Rusch D."/>
            <person name="Podicherti R."/>
            <person name="Tsui H.-C.T."/>
            <person name="Winkler M.E."/>
        </authorList>
    </citation>
    <scope>NUCLEOTIDE SEQUENCE</scope>
</reference>
<comment type="cofactor">
    <cofactor evidence="1">
        <name>pyridoxal 5'-phosphate</name>
        <dbReference type="ChEBI" id="CHEBI:597326"/>
    </cofactor>
</comment>
<proteinExistence type="predicted"/>